<sequence>MLRVGGRGRRPSPLEHHFHPERLLAEFQAATVNGAPPSGEARRVIEEPEARGRLEELSYEAVEYALKLRIYQKWYRVASSIQRTPSSCSSRYKFTLSYPSLLCSVKQSARVSRMLGAHGGEILALMHQRCPDVMRMWAVNSVSDIVAREGKAGGPGNTTSHTSPATTQDIRNLRLYLERENLQSYTPTRKGNEFATAARDLMIDGASYANTARAFNIFRADARKAENLGSTTKEMPPTFEDPPDGSSQDSVLERKLDLGCPTALELDDLTLDDEEYIPDLDQEDLQFITQEMIDVLSKYDH</sequence>
<protein>
    <submittedName>
        <fullName evidence="2">Uncharacterized protein</fullName>
    </submittedName>
</protein>
<dbReference type="STRING" id="930992.A0A0D0AL08"/>
<evidence type="ECO:0000313" key="2">
    <source>
        <dbReference type="EMBL" id="KIK34947.1"/>
    </source>
</evidence>
<name>A0A0D0AL08_9AGAM</name>
<dbReference type="OrthoDB" id="2690078at2759"/>
<organism evidence="2 3">
    <name type="scientific">Suillus luteus UH-Slu-Lm8-n1</name>
    <dbReference type="NCBI Taxonomy" id="930992"/>
    <lineage>
        <taxon>Eukaryota</taxon>
        <taxon>Fungi</taxon>
        <taxon>Dikarya</taxon>
        <taxon>Basidiomycota</taxon>
        <taxon>Agaricomycotina</taxon>
        <taxon>Agaricomycetes</taxon>
        <taxon>Agaricomycetidae</taxon>
        <taxon>Boletales</taxon>
        <taxon>Suillineae</taxon>
        <taxon>Suillaceae</taxon>
        <taxon>Suillus</taxon>
    </lineage>
</organism>
<dbReference type="EMBL" id="KN835683">
    <property type="protein sequence ID" value="KIK34947.1"/>
    <property type="molecule type" value="Genomic_DNA"/>
</dbReference>
<dbReference type="Proteomes" id="UP000054485">
    <property type="component" value="Unassembled WGS sequence"/>
</dbReference>
<accession>A0A0D0AL08</accession>
<dbReference type="AlphaFoldDB" id="A0A0D0AL08"/>
<gene>
    <name evidence="2" type="ORF">CY34DRAFT_17363</name>
</gene>
<dbReference type="HOGENOM" id="CLU_924944_0_0_1"/>
<evidence type="ECO:0000256" key="1">
    <source>
        <dbReference type="SAM" id="MobiDB-lite"/>
    </source>
</evidence>
<proteinExistence type="predicted"/>
<keyword evidence="3" id="KW-1185">Reference proteome</keyword>
<evidence type="ECO:0000313" key="3">
    <source>
        <dbReference type="Proteomes" id="UP000054485"/>
    </source>
</evidence>
<reference evidence="2 3" key="1">
    <citation type="submission" date="2014-04" db="EMBL/GenBank/DDBJ databases">
        <authorList>
            <consortium name="DOE Joint Genome Institute"/>
            <person name="Kuo A."/>
            <person name="Ruytinx J."/>
            <person name="Rineau F."/>
            <person name="Colpaert J."/>
            <person name="Kohler A."/>
            <person name="Nagy L.G."/>
            <person name="Floudas D."/>
            <person name="Copeland A."/>
            <person name="Barry K.W."/>
            <person name="Cichocki N."/>
            <person name="Veneault-Fourrey C."/>
            <person name="LaButti K."/>
            <person name="Lindquist E.A."/>
            <person name="Lipzen A."/>
            <person name="Lundell T."/>
            <person name="Morin E."/>
            <person name="Murat C."/>
            <person name="Sun H."/>
            <person name="Tunlid A."/>
            <person name="Henrissat B."/>
            <person name="Grigoriev I.V."/>
            <person name="Hibbett D.S."/>
            <person name="Martin F."/>
            <person name="Nordberg H.P."/>
            <person name="Cantor M.N."/>
            <person name="Hua S.X."/>
        </authorList>
    </citation>
    <scope>NUCLEOTIDE SEQUENCE [LARGE SCALE GENOMIC DNA]</scope>
    <source>
        <strain evidence="2 3">UH-Slu-Lm8-n1</strain>
    </source>
</reference>
<feature type="region of interest" description="Disordered" evidence="1">
    <location>
        <begin position="227"/>
        <end position="250"/>
    </location>
</feature>
<dbReference type="InParanoid" id="A0A0D0AL08"/>
<reference evidence="3" key="2">
    <citation type="submission" date="2015-01" db="EMBL/GenBank/DDBJ databases">
        <title>Evolutionary Origins and Diversification of the Mycorrhizal Mutualists.</title>
        <authorList>
            <consortium name="DOE Joint Genome Institute"/>
            <consortium name="Mycorrhizal Genomics Consortium"/>
            <person name="Kohler A."/>
            <person name="Kuo A."/>
            <person name="Nagy L.G."/>
            <person name="Floudas D."/>
            <person name="Copeland A."/>
            <person name="Barry K.W."/>
            <person name="Cichocki N."/>
            <person name="Veneault-Fourrey C."/>
            <person name="LaButti K."/>
            <person name="Lindquist E.A."/>
            <person name="Lipzen A."/>
            <person name="Lundell T."/>
            <person name="Morin E."/>
            <person name="Murat C."/>
            <person name="Riley R."/>
            <person name="Ohm R."/>
            <person name="Sun H."/>
            <person name="Tunlid A."/>
            <person name="Henrissat B."/>
            <person name="Grigoriev I.V."/>
            <person name="Hibbett D.S."/>
            <person name="Martin F."/>
        </authorList>
    </citation>
    <scope>NUCLEOTIDE SEQUENCE [LARGE SCALE GENOMIC DNA]</scope>
    <source>
        <strain evidence="3">UH-Slu-Lm8-n1</strain>
    </source>
</reference>